<sequence>MKIIGKMWPAALLLLACACEEMSETGPAPEQPTVLSSIRVAAESVGFAAAGEDGRVYEFGFETGDRIGVYAVLDGELVASNLCYEYSADRDVWSCVTQFDGDFYAEAGYYAYYPYAENPSWTVSVPEAGRSADGPAFFSELVSGWTVAADQSGKDAFRGSCLMTGYTGTLSGNTAELLLTPVTALAAIELPMEYYRFTNEDFSIPDYVVSAPSDVASAGDRKPYAEGEGELLYAFLPEEALSLSLSYTYGGSASEWSGDAGPCEAGECVSIKIGGGNAVKEHLLQPGDFYLANGRLLPKDADASEVAAADVIGIVYQTDPSRFDPALTELLGDVHAIVVSTREPVRPGVQEGRYTNLFAWYTTSGSALSSRDESVIGFKNIEGYSQEATFKMADADFCGYYYNTLIREKRADDLAAGRYPAFQAALDFGAIAGGPTDVAPANSGWYLPANGEWFDILRNLCGAELALNDTFVAEMTSMVSWCDQGMVISSLNEAMSKVSDDDKDPIEVGQGWWTSSTAGTGASRNISFNDEGYIHSNWQYKDLTYKLRMVLAF</sequence>
<keyword evidence="1" id="KW-0732">Signal</keyword>
<name>A0A9D1GME8_9BACT</name>
<feature type="chain" id="PRO_5038912207" description="Fimbrillin family protein" evidence="1">
    <location>
        <begin position="19"/>
        <end position="553"/>
    </location>
</feature>
<dbReference type="EMBL" id="DVLC01000060">
    <property type="protein sequence ID" value="HIT46845.1"/>
    <property type="molecule type" value="Genomic_DNA"/>
</dbReference>
<dbReference type="PROSITE" id="PS51257">
    <property type="entry name" value="PROKAR_LIPOPROTEIN"/>
    <property type="match status" value="1"/>
</dbReference>
<reference evidence="2" key="2">
    <citation type="journal article" date="2021" name="PeerJ">
        <title>Extensive microbial diversity within the chicken gut microbiome revealed by metagenomics and culture.</title>
        <authorList>
            <person name="Gilroy R."/>
            <person name="Ravi A."/>
            <person name="Getino M."/>
            <person name="Pursley I."/>
            <person name="Horton D.L."/>
            <person name="Alikhan N.F."/>
            <person name="Baker D."/>
            <person name="Gharbi K."/>
            <person name="Hall N."/>
            <person name="Watson M."/>
            <person name="Adriaenssens E.M."/>
            <person name="Foster-Nyarko E."/>
            <person name="Jarju S."/>
            <person name="Secka A."/>
            <person name="Antonio M."/>
            <person name="Oren A."/>
            <person name="Chaudhuri R.R."/>
            <person name="La Ragione R."/>
            <person name="Hildebrand F."/>
            <person name="Pallen M.J."/>
        </authorList>
    </citation>
    <scope>NUCLEOTIDE SEQUENCE</scope>
    <source>
        <strain evidence="2">ChiHecec2B26-709</strain>
    </source>
</reference>
<dbReference type="Gene3D" id="2.60.40.3570">
    <property type="match status" value="1"/>
</dbReference>
<proteinExistence type="predicted"/>
<dbReference type="InterPro" id="IPR042278">
    <property type="entry name" value="Mfa-like_1_N"/>
</dbReference>
<organism evidence="2 3">
    <name type="scientific">Candidatus Cryptobacteroides merdipullorum</name>
    <dbReference type="NCBI Taxonomy" id="2840771"/>
    <lineage>
        <taxon>Bacteria</taxon>
        <taxon>Pseudomonadati</taxon>
        <taxon>Bacteroidota</taxon>
        <taxon>Bacteroidia</taxon>
        <taxon>Bacteroidales</taxon>
        <taxon>Candidatus Cryptobacteroides</taxon>
    </lineage>
</organism>
<evidence type="ECO:0000256" key="1">
    <source>
        <dbReference type="SAM" id="SignalP"/>
    </source>
</evidence>
<protein>
    <recommendedName>
        <fullName evidence="4">Fimbrillin family protein</fullName>
    </recommendedName>
</protein>
<dbReference type="AlphaFoldDB" id="A0A9D1GME8"/>
<evidence type="ECO:0008006" key="4">
    <source>
        <dbReference type="Google" id="ProtNLM"/>
    </source>
</evidence>
<evidence type="ECO:0000313" key="3">
    <source>
        <dbReference type="Proteomes" id="UP000886881"/>
    </source>
</evidence>
<comment type="caution">
    <text evidence="2">The sequence shown here is derived from an EMBL/GenBank/DDBJ whole genome shotgun (WGS) entry which is preliminary data.</text>
</comment>
<feature type="signal peptide" evidence="1">
    <location>
        <begin position="1"/>
        <end position="18"/>
    </location>
</feature>
<accession>A0A9D1GME8</accession>
<dbReference type="Gene3D" id="2.60.40.2620">
    <property type="entry name" value="Fimbrillin-like"/>
    <property type="match status" value="1"/>
</dbReference>
<gene>
    <name evidence="2" type="ORF">IAC35_03190</name>
</gene>
<dbReference type="Proteomes" id="UP000886881">
    <property type="component" value="Unassembled WGS sequence"/>
</dbReference>
<reference evidence="2" key="1">
    <citation type="submission" date="2020-10" db="EMBL/GenBank/DDBJ databases">
        <authorList>
            <person name="Gilroy R."/>
        </authorList>
    </citation>
    <scope>NUCLEOTIDE SEQUENCE</scope>
    <source>
        <strain evidence="2">ChiHecec2B26-709</strain>
    </source>
</reference>
<evidence type="ECO:0000313" key="2">
    <source>
        <dbReference type="EMBL" id="HIT46845.1"/>
    </source>
</evidence>